<organism evidence="4 5">
    <name type="scientific">Ruthenibacterium intestinale</name>
    <dbReference type="NCBI Taxonomy" id="3133163"/>
    <lineage>
        <taxon>Bacteria</taxon>
        <taxon>Bacillati</taxon>
        <taxon>Bacillota</taxon>
        <taxon>Clostridia</taxon>
        <taxon>Eubacteriales</taxon>
        <taxon>Oscillospiraceae</taxon>
        <taxon>Ruthenibacterium</taxon>
    </lineage>
</organism>
<reference evidence="4 5" key="1">
    <citation type="submission" date="2024-03" db="EMBL/GenBank/DDBJ databases">
        <title>Human intestinal bacterial collection.</title>
        <authorList>
            <person name="Pauvert C."/>
            <person name="Hitch T.C.A."/>
            <person name="Clavel T."/>
        </authorList>
    </citation>
    <scope>NUCLEOTIDE SEQUENCE [LARGE SCALE GENOMIC DNA]</scope>
    <source>
        <strain evidence="4 5">CLA-JM-H11</strain>
    </source>
</reference>
<dbReference type="Proteomes" id="UP001477672">
    <property type="component" value="Unassembled WGS sequence"/>
</dbReference>
<dbReference type="PROSITE" id="PS51462">
    <property type="entry name" value="NUDIX"/>
    <property type="match status" value="1"/>
</dbReference>
<comment type="caution">
    <text evidence="4">The sequence shown here is derived from an EMBL/GenBank/DDBJ whole genome shotgun (WGS) entry which is preliminary data.</text>
</comment>
<evidence type="ECO:0000313" key="4">
    <source>
        <dbReference type="EMBL" id="MEQ2519966.1"/>
    </source>
</evidence>
<evidence type="ECO:0000259" key="3">
    <source>
        <dbReference type="PROSITE" id="PS51462"/>
    </source>
</evidence>
<dbReference type="InterPro" id="IPR000086">
    <property type="entry name" value="NUDIX_hydrolase_dom"/>
</dbReference>
<dbReference type="CDD" id="cd04693">
    <property type="entry name" value="NUDIX_Hydrolase"/>
    <property type="match status" value="1"/>
</dbReference>
<dbReference type="PANTHER" id="PTHR43736">
    <property type="entry name" value="ADP-RIBOSE PYROPHOSPHATASE"/>
    <property type="match status" value="1"/>
</dbReference>
<keyword evidence="5" id="KW-1185">Reference proteome</keyword>
<dbReference type="PROSITE" id="PS00893">
    <property type="entry name" value="NUDIX_BOX"/>
    <property type="match status" value="1"/>
</dbReference>
<dbReference type="RefSeq" id="WP_349215396.1">
    <property type="nucleotide sequence ID" value="NZ_JBBMFA010000078.1"/>
</dbReference>
<feature type="domain" description="Nudix hydrolase" evidence="3">
    <location>
        <begin position="29"/>
        <end position="162"/>
    </location>
</feature>
<dbReference type="InterPro" id="IPR015797">
    <property type="entry name" value="NUDIX_hydrolase-like_dom_sf"/>
</dbReference>
<dbReference type="EMBL" id="JBBMFA010000078">
    <property type="protein sequence ID" value="MEQ2519966.1"/>
    <property type="molecule type" value="Genomic_DNA"/>
</dbReference>
<comment type="similarity">
    <text evidence="1">Belongs to the Nudix hydrolase family.</text>
</comment>
<protein>
    <submittedName>
        <fullName evidence="4">NUDIX domain-containing protein</fullName>
    </submittedName>
</protein>
<proteinExistence type="inferred from homology"/>
<evidence type="ECO:0000256" key="1">
    <source>
        <dbReference type="ARBA" id="ARBA00005582"/>
    </source>
</evidence>
<accession>A0ABV1GDN9</accession>
<name>A0ABV1GDN9_9FIRM</name>
<dbReference type="PANTHER" id="PTHR43736:SF1">
    <property type="entry name" value="DIHYDRONEOPTERIN TRIPHOSPHATE DIPHOSPHATASE"/>
    <property type="match status" value="1"/>
</dbReference>
<dbReference type="Gene3D" id="3.90.79.10">
    <property type="entry name" value="Nucleoside Triphosphate Pyrophosphohydrolase"/>
    <property type="match status" value="1"/>
</dbReference>
<sequence>MAELWDVYDVNRAPTGRTHVRGEPLAPGDYHLVGDVWTVNFENKVLLTQRHPSKPKGLMWECTGGAIQAGESSLCGAVRELREETGLRADPENMYLIHSIRLKDRFVDTYAVRMNFALPQVVLDEQETVQAILVDWEELLALWAAGKLCPESRFPLYRSALVSFLKQF</sequence>
<dbReference type="Pfam" id="PF00293">
    <property type="entry name" value="NUDIX"/>
    <property type="match status" value="1"/>
</dbReference>
<evidence type="ECO:0000313" key="5">
    <source>
        <dbReference type="Proteomes" id="UP001477672"/>
    </source>
</evidence>
<gene>
    <name evidence="4" type="ORF">WMO24_05940</name>
</gene>
<keyword evidence="2" id="KW-0378">Hydrolase</keyword>
<evidence type="ECO:0000256" key="2">
    <source>
        <dbReference type="ARBA" id="ARBA00022801"/>
    </source>
</evidence>
<dbReference type="InterPro" id="IPR020084">
    <property type="entry name" value="NUDIX_hydrolase_CS"/>
</dbReference>
<dbReference type="SUPFAM" id="SSF55811">
    <property type="entry name" value="Nudix"/>
    <property type="match status" value="1"/>
</dbReference>